<comment type="caution">
    <text evidence="3">The sequence shown here is derived from an EMBL/GenBank/DDBJ whole genome shotgun (WGS) entry which is preliminary data.</text>
</comment>
<dbReference type="PANTHER" id="PTHR43903">
    <property type="entry name" value="NEUROLIGIN"/>
    <property type="match status" value="1"/>
</dbReference>
<feature type="non-terminal residue" evidence="3">
    <location>
        <position position="1"/>
    </location>
</feature>
<gene>
    <name evidence="3" type="primary">Cel_1</name>
    <name evidence="3" type="ORF">MYIHEB_R05850</name>
</gene>
<name>A0A7K9J8L9_9CORV</name>
<keyword evidence="4" id="KW-1185">Reference proteome</keyword>
<sequence>NITIFGESAGAVSVSLQTLSPKNKGLFKRAISQSGVGVCSWAIQRAPLLWAKKLGEKVGCSTDNTTTLANCLRSSDPKSLTLAYHLQLTNLPRPLLLLLPVGIPFPRRFSSWCSWSQTTAFSLAQNREWPNHCCATAHSGAGCPDNQTARDQVYDLIKGLTVDRGEAGANATYNIYTQSWGDKPKQEVMKKTVVELITDYIFLIPTQLALNLHLQNARSAKTYSYVFSQPSRMPVYPSWVGADHADDLQYVFGKPFATPLGYLPKHRTVSKAMIAYWTNFARTGDPSKGHSDVPVSWPAYSNKGKYYLDINNKMNKNSVKQDLRSRFVTFWNSVYRQLPQVAN</sequence>
<dbReference type="InterPro" id="IPR002018">
    <property type="entry name" value="CarbesteraseB"/>
</dbReference>
<dbReference type="EMBL" id="VWZQ01011256">
    <property type="protein sequence ID" value="NXH34671.1"/>
    <property type="molecule type" value="Genomic_DNA"/>
</dbReference>
<dbReference type="Pfam" id="PF00135">
    <property type="entry name" value="COesterase"/>
    <property type="match status" value="1"/>
</dbReference>
<evidence type="ECO:0000256" key="1">
    <source>
        <dbReference type="ARBA" id="ARBA00005964"/>
    </source>
</evidence>
<evidence type="ECO:0000313" key="3">
    <source>
        <dbReference type="EMBL" id="NXH34671.1"/>
    </source>
</evidence>
<proteinExistence type="inferred from homology"/>
<feature type="domain" description="Carboxylesterase type B" evidence="2">
    <location>
        <begin position="1"/>
        <end position="331"/>
    </location>
</feature>
<accession>A0A7K9J8L9</accession>
<dbReference type="AlphaFoldDB" id="A0A7K9J8L9"/>
<dbReference type="InterPro" id="IPR029058">
    <property type="entry name" value="AB_hydrolase_fold"/>
</dbReference>
<protein>
    <submittedName>
        <fullName evidence="3">CEL lipase</fullName>
    </submittedName>
</protein>
<dbReference type="SUPFAM" id="SSF53474">
    <property type="entry name" value="alpha/beta-Hydrolases"/>
    <property type="match status" value="1"/>
</dbReference>
<evidence type="ECO:0000313" key="4">
    <source>
        <dbReference type="Proteomes" id="UP000534930"/>
    </source>
</evidence>
<feature type="non-terminal residue" evidence="3">
    <location>
        <position position="343"/>
    </location>
</feature>
<comment type="similarity">
    <text evidence="1">Belongs to the type-B carboxylesterase/lipase family.</text>
</comment>
<dbReference type="Proteomes" id="UP000534930">
    <property type="component" value="Unassembled WGS sequence"/>
</dbReference>
<dbReference type="InterPro" id="IPR051093">
    <property type="entry name" value="Neuroligin/BSAL"/>
</dbReference>
<organism evidence="3 4">
    <name type="scientific">Myiagra hebetior</name>
    <dbReference type="NCBI Taxonomy" id="381031"/>
    <lineage>
        <taxon>Eukaryota</taxon>
        <taxon>Metazoa</taxon>
        <taxon>Chordata</taxon>
        <taxon>Craniata</taxon>
        <taxon>Vertebrata</taxon>
        <taxon>Euteleostomi</taxon>
        <taxon>Archelosauria</taxon>
        <taxon>Archosauria</taxon>
        <taxon>Dinosauria</taxon>
        <taxon>Saurischia</taxon>
        <taxon>Theropoda</taxon>
        <taxon>Coelurosauria</taxon>
        <taxon>Aves</taxon>
        <taxon>Neognathae</taxon>
        <taxon>Neoaves</taxon>
        <taxon>Telluraves</taxon>
        <taxon>Australaves</taxon>
        <taxon>Passeriformes</taxon>
        <taxon>Corvoidea</taxon>
        <taxon>Monarchidae</taxon>
        <taxon>Myiagra</taxon>
    </lineage>
</organism>
<dbReference type="Gene3D" id="3.40.50.1820">
    <property type="entry name" value="alpha/beta hydrolase"/>
    <property type="match status" value="1"/>
</dbReference>
<evidence type="ECO:0000259" key="2">
    <source>
        <dbReference type="Pfam" id="PF00135"/>
    </source>
</evidence>
<reference evidence="3 4" key="1">
    <citation type="submission" date="2019-09" db="EMBL/GenBank/DDBJ databases">
        <title>Bird 10,000 Genomes (B10K) Project - Family phase.</title>
        <authorList>
            <person name="Zhang G."/>
        </authorList>
    </citation>
    <scope>NUCLEOTIDE SEQUENCE [LARGE SCALE GENOMIC DNA]</scope>
    <source>
        <strain evidence="3">B10K-DU-001-33</strain>
        <tissue evidence="3">Muscle</tissue>
    </source>
</reference>